<comment type="caution">
    <text evidence="2">The sequence shown here is derived from an EMBL/GenBank/DDBJ whole genome shotgun (WGS) entry which is preliminary data.</text>
</comment>
<feature type="transmembrane region" description="Helical" evidence="1">
    <location>
        <begin position="86"/>
        <end position="110"/>
    </location>
</feature>
<evidence type="ECO:0000313" key="3">
    <source>
        <dbReference type="Proteomes" id="UP000002812"/>
    </source>
</evidence>
<feature type="transmembrane region" description="Helical" evidence="1">
    <location>
        <begin position="43"/>
        <end position="66"/>
    </location>
</feature>
<gene>
    <name evidence="2" type="ORF">Ao3042_11673</name>
</gene>
<reference evidence="2 3" key="1">
    <citation type="journal article" date="2012" name="Eukaryot. Cell">
        <title>Draft genome sequence of Aspergillus oryzae strain 3.042.</title>
        <authorList>
            <person name="Zhao G."/>
            <person name="Yao Y."/>
            <person name="Qi W."/>
            <person name="Wang C."/>
            <person name="Hou L."/>
            <person name="Zeng B."/>
            <person name="Cao X."/>
        </authorList>
    </citation>
    <scope>NUCLEOTIDE SEQUENCE [LARGE SCALE GENOMIC DNA]</scope>
    <source>
        <strain evidence="2 3">3.042</strain>
    </source>
</reference>
<organism evidence="2 3">
    <name type="scientific">Aspergillus oryzae (strain 3.042)</name>
    <name type="common">Yellow koji mold</name>
    <dbReference type="NCBI Taxonomy" id="1160506"/>
    <lineage>
        <taxon>Eukaryota</taxon>
        <taxon>Fungi</taxon>
        <taxon>Dikarya</taxon>
        <taxon>Ascomycota</taxon>
        <taxon>Pezizomycotina</taxon>
        <taxon>Eurotiomycetes</taxon>
        <taxon>Eurotiomycetidae</taxon>
        <taxon>Eurotiales</taxon>
        <taxon>Aspergillaceae</taxon>
        <taxon>Aspergillus</taxon>
        <taxon>Aspergillus subgen. Circumdati</taxon>
    </lineage>
</organism>
<dbReference type="PANTHER" id="PTHR35041:SF6">
    <property type="entry name" value="FORMYLMETHIONINE DEFORMYLASE-LIKE PROTEIN-RELATED"/>
    <property type="match status" value="1"/>
</dbReference>
<name>I8IUG8_ASPO3</name>
<dbReference type="PANTHER" id="PTHR35041">
    <property type="entry name" value="MEDIATOR OF RNA POLYMERASE II TRANSCRIPTION SUBUNIT 1"/>
    <property type="match status" value="1"/>
</dbReference>
<dbReference type="EMBL" id="AKHY01000038">
    <property type="protein sequence ID" value="EIT83111.1"/>
    <property type="molecule type" value="Genomic_DNA"/>
</dbReference>
<sequence>MRHPQGPYFFYRLETPIVVHDLDDSTQKQDHICQWGIGWKTTLILCGSFSLALALAVTHALVFHYLDGKLENDPNIPSQTHVTAASTIVANIIGFCIRICLAAAFTQYFWHLVRASPMRLETLEFLYTMRGSPTSFFSMTVLQKGWLLAIITMVLWAVPIAMSFPSSSMTVRSTTMTHEVPQAQVPGMDLSETWGGNTTIMKDDELALFVSNNWREENDTDYVEVLRAEPLTLAGMGIQIKPVMYQLATQTIVNGEPRTMSSPCGLNCSYKISFVGPYLSCNNTDFDKVSPPLNRSAVVLYALESNWTVTPDADSSFASTLKSFEMKNAEVYNWVRNDSTNTVQLEYTSHVLTCSPRRAKYHVVQRFHNGEQSSTVTVGDVHDLVPMDEKLYFSKNNMTQAVVDAIRDRNIMALIMAMTKGISGNVGALVSSAETVEPISQGAAFSTQLVRDNLLVQSTRLFNGFSDTWEGSLTTSYTLFTVSEEILNSMLANVTLSAINHFQLWPTLVNVTQQDVRTQYVWSRPLNLLLPYFLSLGVALPLAILGYWSLRQNGVPATDNGFLQVAMTTRGNYKLDQLAMGGCLGGNHNESAELKNLEVQFGELIQPNRSRLDIEPNHLGSPTADVRLAGFAPKDEVAPLLVGKRYGKLCEN</sequence>
<keyword evidence="1" id="KW-1133">Transmembrane helix</keyword>
<dbReference type="Proteomes" id="UP000002812">
    <property type="component" value="Unassembled WGS sequence"/>
</dbReference>
<protein>
    <submittedName>
        <fullName evidence="2">Uncharacterized protein</fullName>
    </submittedName>
</protein>
<dbReference type="AlphaFoldDB" id="I8IUG8"/>
<reference evidence="3" key="2">
    <citation type="submission" date="2012-06" db="EMBL/GenBank/DDBJ databases">
        <title>Comparative genomic analyses of Aspergillus oryzae 3.042 and A. oryzae RIB40 for soy-sauce fermentation.</title>
        <authorList>
            <person name="Zhao G."/>
            <person name="Hou L."/>
            <person name="Wang C."/>
            <person name="Cao X."/>
        </authorList>
    </citation>
    <scope>NUCLEOTIDE SEQUENCE [LARGE SCALE GENOMIC DNA]</scope>
    <source>
        <strain evidence="3">3.042</strain>
    </source>
</reference>
<keyword evidence="1" id="KW-0812">Transmembrane</keyword>
<proteinExistence type="predicted"/>
<feature type="transmembrane region" description="Helical" evidence="1">
    <location>
        <begin position="529"/>
        <end position="550"/>
    </location>
</feature>
<evidence type="ECO:0000256" key="1">
    <source>
        <dbReference type="SAM" id="Phobius"/>
    </source>
</evidence>
<keyword evidence="1" id="KW-0472">Membrane</keyword>
<dbReference type="HOGENOM" id="CLU_008809_1_3_1"/>
<feature type="transmembrane region" description="Helical" evidence="1">
    <location>
        <begin position="145"/>
        <end position="164"/>
    </location>
</feature>
<accession>I8IUG8</accession>
<evidence type="ECO:0000313" key="2">
    <source>
        <dbReference type="EMBL" id="EIT83111.1"/>
    </source>
</evidence>
<dbReference type="OrthoDB" id="5322539at2759"/>